<evidence type="ECO:0000313" key="8">
    <source>
        <dbReference type="EMBL" id="MDJ1129740.1"/>
    </source>
</evidence>
<dbReference type="PIRSF" id="PIRSF000535">
    <property type="entry name" value="1PFK/6PFK/LacC"/>
    <property type="match status" value="1"/>
</dbReference>
<reference evidence="8" key="1">
    <citation type="submission" date="2023-05" db="EMBL/GenBank/DDBJ databases">
        <title>[olsenella] sp. nov., isolated from a pig farm feces dump.</title>
        <authorList>
            <person name="Chang Y.-H."/>
        </authorList>
    </citation>
    <scope>NUCLEOTIDE SEQUENCE</scope>
    <source>
        <strain evidence="8">YH-ols2217</strain>
    </source>
</reference>
<comment type="caution">
    <text evidence="8">The sequence shown here is derived from an EMBL/GenBank/DDBJ whole genome shotgun (WGS) entry which is preliminary data.</text>
</comment>
<keyword evidence="9" id="KW-1185">Reference proteome</keyword>
<evidence type="ECO:0000256" key="4">
    <source>
        <dbReference type="ARBA" id="ARBA00022777"/>
    </source>
</evidence>
<organism evidence="8 9">
    <name type="scientific">Kribbibacterium absianum</name>
    <dbReference type="NCBI Taxonomy" id="3044210"/>
    <lineage>
        <taxon>Bacteria</taxon>
        <taxon>Bacillati</taxon>
        <taxon>Actinomycetota</taxon>
        <taxon>Coriobacteriia</taxon>
        <taxon>Coriobacteriales</taxon>
        <taxon>Kribbibacteriaceae</taxon>
        <taxon>Kribbibacterium</taxon>
    </lineage>
</organism>
<dbReference type="EC" id="2.7.1.-" evidence="8"/>
<keyword evidence="3" id="KW-0547">Nucleotide-binding</keyword>
<feature type="domain" description="Carbohydrate kinase PfkB" evidence="7">
    <location>
        <begin position="22"/>
        <end position="289"/>
    </location>
</feature>
<proteinExistence type="inferred from homology"/>
<protein>
    <submittedName>
        <fullName evidence="8">Hexose kinase</fullName>
        <ecNumber evidence="8">2.7.1.-</ecNumber>
    </submittedName>
</protein>
<evidence type="ECO:0000313" key="9">
    <source>
        <dbReference type="Proteomes" id="UP001431693"/>
    </source>
</evidence>
<accession>A0ABT6ZL10</accession>
<dbReference type="Pfam" id="PF00294">
    <property type="entry name" value="PfkB"/>
    <property type="match status" value="1"/>
</dbReference>
<dbReference type="NCBIfam" id="TIGR03168">
    <property type="entry name" value="1-PFK"/>
    <property type="match status" value="1"/>
</dbReference>
<sequence length="309" mass="32518">MIATLTPNPAIDMNVSTVAGKLVPNAVNRTRDTSFSPNGKGLNVAFALEHFGVPAEVLGFFAGFTGRYVVEGAERRCPVHPVWVDGETRVTVLLRAGDVEYTMPGEGSPVPLAAQEEMLGIVAGLAGLETLVVSGSLPPLVGPDFFDRLVALAAEQGFELVWDVSSAHLARLVETRPLLIKPNDDELRRVFGLGCADDGETLASLRDLAGKGARNVLLTLGGRGAYFYAAEQDALWRATAPRVKVLQTACAGDGSLGAFLSVWLGDRHAVEPALRRAMATGANVAMGPGLGDLALVPELEPQVAVTRVA</sequence>
<dbReference type="GO" id="GO:0016301">
    <property type="term" value="F:kinase activity"/>
    <property type="evidence" value="ECO:0007669"/>
    <property type="project" value="UniProtKB-KW"/>
</dbReference>
<keyword evidence="5" id="KW-0067">ATP-binding</keyword>
<evidence type="ECO:0000256" key="6">
    <source>
        <dbReference type="PIRNR" id="PIRNR000535"/>
    </source>
</evidence>
<dbReference type="InterPro" id="IPR017583">
    <property type="entry name" value="Tagatose/fructose_Pkinase"/>
</dbReference>
<evidence type="ECO:0000256" key="5">
    <source>
        <dbReference type="ARBA" id="ARBA00022840"/>
    </source>
</evidence>
<dbReference type="EMBL" id="JASJEX010000003">
    <property type="protein sequence ID" value="MDJ1129740.1"/>
    <property type="molecule type" value="Genomic_DNA"/>
</dbReference>
<dbReference type="Proteomes" id="UP001431693">
    <property type="component" value="Unassembled WGS sequence"/>
</dbReference>
<dbReference type="InterPro" id="IPR029056">
    <property type="entry name" value="Ribokinase-like"/>
</dbReference>
<dbReference type="Gene3D" id="3.40.1190.20">
    <property type="match status" value="1"/>
</dbReference>
<dbReference type="CDD" id="cd01164">
    <property type="entry name" value="FruK_PfkB_like"/>
    <property type="match status" value="1"/>
</dbReference>
<dbReference type="RefSeq" id="WP_283712861.1">
    <property type="nucleotide sequence ID" value="NZ_JASJEW010000002.1"/>
</dbReference>
<dbReference type="PANTHER" id="PTHR46566:SF1">
    <property type="entry name" value="1-PHOSPHOFRUCTOKINASE"/>
    <property type="match status" value="1"/>
</dbReference>
<evidence type="ECO:0000256" key="2">
    <source>
        <dbReference type="ARBA" id="ARBA00022679"/>
    </source>
</evidence>
<name>A0ABT6ZL10_9ACTN</name>
<evidence type="ECO:0000259" key="7">
    <source>
        <dbReference type="Pfam" id="PF00294"/>
    </source>
</evidence>
<dbReference type="SUPFAM" id="SSF53613">
    <property type="entry name" value="Ribokinase-like"/>
    <property type="match status" value="1"/>
</dbReference>
<gene>
    <name evidence="8" type="ORF">QJ043_06570</name>
</gene>
<keyword evidence="2 6" id="KW-0808">Transferase</keyword>
<dbReference type="PANTHER" id="PTHR46566">
    <property type="entry name" value="1-PHOSPHOFRUCTOKINASE-RELATED"/>
    <property type="match status" value="1"/>
</dbReference>
<evidence type="ECO:0000256" key="3">
    <source>
        <dbReference type="ARBA" id="ARBA00022741"/>
    </source>
</evidence>
<evidence type="ECO:0000256" key="1">
    <source>
        <dbReference type="ARBA" id="ARBA00010688"/>
    </source>
</evidence>
<keyword evidence="4 8" id="KW-0418">Kinase</keyword>
<dbReference type="InterPro" id="IPR011611">
    <property type="entry name" value="PfkB_dom"/>
</dbReference>
<comment type="similarity">
    <text evidence="1">Belongs to the carbohydrate kinase PfkB family.</text>
</comment>